<keyword evidence="1" id="KW-0378">Hydrolase</keyword>
<name>A0ACD1FD81_MYCFR</name>
<sequence>MSTIEDNEIWKPIPGYEGYYAASTWGRIKAVRRTICLRSSRCGGMLTRNLREQIIAQSSDYPGGYLRVRLSRNGVGQTYTVHRLVLMAHRGKCPPGQQACHWDDTNTNNTLANLRWDWPENNVADRRRNGGYDFTDRRKGTA</sequence>
<evidence type="ECO:0000313" key="2">
    <source>
        <dbReference type="Proteomes" id="UP000825598"/>
    </source>
</evidence>
<reference evidence="1" key="1">
    <citation type="submission" date="2021-07" db="EMBL/GenBank/DDBJ databases">
        <title>Complete Genome Sequences of Mycobacterium farcinogenes Isolated from Clinical Specimens from Patients in Thailand.</title>
        <authorList>
            <person name="Sodsai P."/>
        </authorList>
    </citation>
    <scope>NUCLEOTIDE SEQUENCE</scope>
    <source>
        <strain evidence="1">BKK/CU-MFGFA-001</strain>
    </source>
</reference>
<gene>
    <name evidence="1" type="ORF">K6L26_23850</name>
</gene>
<dbReference type="EMBL" id="CP081673">
    <property type="protein sequence ID" value="QZH65007.1"/>
    <property type="molecule type" value="Genomic_DNA"/>
</dbReference>
<keyword evidence="2" id="KW-1185">Reference proteome</keyword>
<keyword evidence="1" id="KW-0255">Endonuclease</keyword>
<evidence type="ECO:0000313" key="1">
    <source>
        <dbReference type="EMBL" id="QZH65007.1"/>
    </source>
</evidence>
<dbReference type="Proteomes" id="UP000825598">
    <property type="component" value="Chromosome"/>
</dbReference>
<accession>A0ACD1FD81</accession>
<protein>
    <submittedName>
        <fullName evidence="1">NUMOD4 motif-containing HNH endonuclease</fullName>
    </submittedName>
</protein>
<proteinExistence type="predicted"/>
<organism evidence="1 2">
    <name type="scientific">Mycolicibacterium farcinogenes</name>
    <name type="common">Mycobacterium farcinogenes</name>
    <dbReference type="NCBI Taxonomy" id="1802"/>
    <lineage>
        <taxon>Bacteria</taxon>
        <taxon>Bacillati</taxon>
        <taxon>Actinomycetota</taxon>
        <taxon>Actinomycetes</taxon>
        <taxon>Mycobacteriales</taxon>
        <taxon>Mycobacteriaceae</taxon>
        <taxon>Mycolicibacterium</taxon>
    </lineage>
</organism>
<keyword evidence="1" id="KW-0540">Nuclease</keyword>